<reference evidence="2 3" key="1">
    <citation type="submission" date="2019-04" db="EMBL/GenBank/DDBJ databases">
        <authorList>
            <person name="Van Vliet M D."/>
        </authorList>
    </citation>
    <scope>NUCLEOTIDE SEQUENCE [LARGE SCALE GENOMIC DNA]</scope>
    <source>
        <strain evidence="2 3">F1</strain>
    </source>
</reference>
<dbReference type="PANTHER" id="PTHR40590:SF1">
    <property type="entry name" value="CYTOPLASMIC PROTEIN"/>
    <property type="match status" value="1"/>
</dbReference>
<gene>
    <name evidence="2" type="ORF">PDESU_03842</name>
</gene>
<evidence type="ECO:0000313" key="2">
    <source>
        <dbReference type="EMBL" id="VGO15260.1"/>
    </source>
</evidence>
<sequence>MQTKRSFMVSSFLALALSLAGVAQAKSCLWKATSKNGTLYVQGSSHVLKAENYPLAPAIEAAYSNSTALVLEVDMAEMMSPKTQQLIMGKAMLAPPANLQSVLKPVTYQSLESACTEIGLPIAAIQQFKPWFATMTLTLVKMQQMGLAAEHGLDKHFYEKAKADHKKIIGLESIDYQISLFDSLSDANPDDFVNRALEDLKMVEEEIEKLLAAWETGDMATLDELLNSGFKDYPDIYNRFITARNKIWIDRLAKLSMDDETYMVVVGAGHLPSPTGLLELLRKKGFSLEQL</sequence>
<protein>
    <recommendedName>
        <fullName evidence="4">TraB/GumN family protein</fullName>
    </recommendedName>
</protein>
<evidence type="ECO:0000256" key="1">
    <source>
        <dbReference type="SAM" id="SignalP"/>
    </source>
</evidence>
<dbReference type="InterPro" id="IPR047111">
    <property type="entry name" value="YbaP-like"/>
</dbReference>
<evidence type="ECO:0008006" key="4">
    <source>
        <dbReference type="Google" id="ProtNLM"/>
    </source>
</evidence>
<dbReference type="EMBL" id="CAAHFG010000002">
    <property type="protein sequence ID" value="VGO15260.1"/>
    <property type="molecule type" value="Genomic_DNA"/>
</dbReference>
<dbReference type="CDD" id="cd14789">
    <property type="entry name" value="Tiki"/>
    <property type="match status" value="1"/>
</dbReference>
<proteinExistence type="predicted"/>
<dbReference type="AlphaFoldDB" id="A0A6C2U5I7"/>
<keyword evidence="3" id="KW-1185">Reference proteome</keyword>
<accession>A0A6C2U5I7</accession>
<evidence type="ECO:0000313" key="3">
    <source>
        <dbReference type="Proteomes" id="UP000366872"/>
    </source>
</evidence>
<organism evidence="2 3">
    <name type="scientific">Pontiella desulfatans</name>
    <dbReference type="NCBI Taxonomy" id="2750659"/>
    <lineage>
        <taxon>Bacteria</taxon>
        <taxon>Pseudomonadati</taxon>
        <taxon>Kiritimatiellota</taxon>
        <taxon>Kiritimatiellia</taxon>
        <taxon>Kiritimatiellales</taxon>
        <taxon>Pontiellaceae</taxon>
        <taxon>Pontiella</taxon>
    </lineage>
</organism>
<dbReference type="PANTHER" id="PTHR40590">
    <property type="entry name" value="CYTOPLASMIC PROTEIN-RELATED"/>
    <property type="match status" value="1"/>
</dbReference>
<dbReference type="RefSeq" id="WP_136080840.1">
    <property type="nucleotide sequence ID" value="NZ_CAAHFG010000002.1"/>
</dbReference>
<dbReference type="InterPro" id="IPR002816">
    <property type="entry name" value="TraB/PrgY/GumN_fam"/>
</dbReference>
<feature type="chain" id="PRO_5025618268" description="TraB/GumN family protein" evidence="1">
    <location>
        <begin position="26"/>
        <end position="291"/>
    </location>
</feature>
<dbReference type="Pfam" id="PF01963">
    <property type="entry name" value="TraB_PrgY_gumN"/>
    <property type="match status" value="1"/>
</dbReference>
<keyword evidence="1" id="KW-0732">Signal</keyword>
<name>A0A6C2U5I7_PONDE</name>
<dbReference type="Proteomes" id="UP000366872">
    <property type="component" value="Unassembled WGS sequence"/>
</dbReference>
<feature type="signal peptide" evidence="1">
    <location>
        <begin position="1"/>
        <end position="25"/>
    </location>
</feature>